<dbReference type="RefSeq" id="WP_224124682.1">
    <property type="nucleotide sequence ID" value="NZ_JAIQZJ010000013.1"/>
</dbReference>
<dbReference type="EMBL" id="JAIQZJ010000013">
    <property type="protein sequence ID" value="MBZ5740322.1"/>
    <property type="molecule type" value="Genomic_DNA"/>
</dbReference>
<organism evidence="1 2">
    <name type="scientific">Nocardioides mangrovi</name>
    <dbReference type="NCBI Taxonomy" id="2874580"/>
    <lineage>
        <taxon>Bacteria</taxon>
        <taxon>Bacillati</taxon>
        <taxon>Actinomycetota</taxon>
        <taxon>Actinomycetes</taxon>
        <taxon>Propionibacteriales</taxon>
        <taxon>Nocardioidaceae</taxon>
        <taxon>Nocardioides</taxon>
    </lineage>
</organism>
<reference evidence="1 2" key="1">
    <citation type="submission" date="2021-09" db="EMBL/GenBank/DDBJ databases">
        <title>Whole genome sequence of Nocardioides sp. GBK3QG-3.</title>
        <authorList>
            <person name="Tuo L."/>
        </authorList>
    </citation>
    <scope>NUCLEOTIDE SEQUENCE [LARGE SCALE GENOMIC DNA]</scope>
    <source>
        <strain evidence="1 2">GBK3QG-3</strain>
    </source>
</reference>
<keyword evidence="2" id="KW-1185">Reference proteome</keyword>
<evidence type="ECO:0000313" key="2">
    <source>
        <dbReference type="Proteomes" id="UP000780875"/>
    </source>
</evidence>
<evidence type="ECO:0000313" key="1">
    <source>
        <dbReference type="EMBL" id="MBZ5740322.1"/>
    </source>
</evidence>
<comment type="caution">
    <text evidence="1">The sequence shown here is derived from an EMBL/GenBank/DDBJ whole genome shotgun (WGS) entry which is preliminary data.</text>
</comment>
<name>A0ABS7UI91_9ACTN</name>
<sequence>MSDAWPALPSRWRHGTRDTVHLWCQLLGRTRTSLTPGDRNRPDLPLYVNSVGVTTSLLPLGVRGGLELVANLVDHRLEMRLTDGRQRRLQLGPRDVAGLYAEYVAALAELDVEVDVALPPGRADAPYDAQAARLFYATLVSAHRVLTRARTDAGPTTGPVRLVWGTLDLAVAGEVTTCGFRSTGGDDGVFHAHAVPEPPGFRDHVPRSAAYFDDVLEEFVLPYPAVRRALDPDTYVGEFLREIHDLATPRRRRP</sequence>
<protein>
    <submittedName>
        <fullName evidence="1">DUF5996 family protein</fullName>
    </submittedName>
</protein>
<proteinExistence type="predicted"/>
<dbReference type="Pfam" id="PF19459">
    <property type="entry name" value="DUF5996"/>
    <property type="match status" value="1"/>
</dbReference>
<dbReference type="InterPro" id="IPR046038">
    <property type="entry name" value="DUF5996"/>
</dbReference>
<gene>
    <name evidence="1" type="ORF">K8U61_19265</name>
</gene>
<accession>A0ABS7UI91</accession>
<dbReference type="Proteomes" id="UP000780875">
    <property type="component" value="Unassembled WGS sequence"/>
</dbReference>